<comment type="similarity">
    <text evidence="2">Belongs to the ABC transporter superfamily.</text>
</comment>
<feature type="domain" description="ABC transporter" evidence="7">
    <location>
        <begin position="5"/>
        <end position="231"/>
    </location>
</feature>
<dbReference type="InterPro" id="IPR003593">
    <property type="entry name" value="AAA+_ATPase"/>
</dbReference>
<dbReference type="Gene3D" id="3.40.50.300">
    <property type="entry name" value="P-loop containing nucleotide triphosphate hydrolases"/>
    <property type="match status" value="1"/>
</dbReference>
<protein>
    <submittedName>
        <fullName evidence="8">ABC-2 type transport system ATP-binding protein</fullName>
    </submittedName>
</protein>
<keyword evidence="5 8" id="KW-0067">ATP-binding</keyword>
<dbReference type="InterPro" id="IPR003439">
    <property type="entry name" value="ABC_transporter-like_ATP-bd"/>
</dbReference>
<comment type="caution">
    <text evidence="8">The sequence shown here is derived from an EMBL/GenBank/DDBJ whole genome shotgun (WGS) entry which is preliminary data.</text>
</comment>
<dbReference type="InterPro" id="IPR027417">
    <property type="entry name" value="P-loop_NTPase"/>
</dbReference>
<dbReference type="GO" id="GO:0005524">
    <property type="term" value="F:ATP binding"/>
    <property type="evidence" value="ECO:0007669"/>
    <property type="project" value="UniProtKB-KW"/>
</dbReference>
<dbReference type="SUPFAM" id="SSF52540">
    <property type="entry name" value="P-loop containing nucleoside triphosphate hydrolases"/>
    <property type="match status" value="1"/>
</dbReference>
<comment type="subcellular location">
    <subcellularLocation>
        <location evidence="1">Cell membrane</location>
        <topology evidence="1">Peripheral membrane protein</topology>
    </subcellularLocation>
</comment>
<dbReference type="AlphaFoldDB" id="A0A4Q7LS19"/>
<dbReference type="GO" id="GO:0005886">
    <property type="term" value="C:plasma membrane"/>
    <property type="evidence" value="ECO:0007669"/>
    <property type="project" value="UniProtKB-SubCell"/>
</dbReference>
<proteinExistence type="inferred from homology"/>
<dbReference type="GO" id="GO:0016887">
    <property type="term" value="F:ATP hydrolysis activity"/>
    <property type="evidence" value="ECO:0007669"/>
    <property type="project" value="InterPro"/>
</dbReference>
<dbReference type="CDD" id="cd03230">
    <property type="entry name" value="ABC_DR_subfamily_A"/>
    <property type="match status" value="1"/>
</dbReference>
<evidence type="ECO:0000256" key="5">
    <source>
        <dbReference type="ARBA" id="ARBA00022840"/>
    </source>
</evidence>
<dbReference type="OrthoDB" id="9804819at2"/>
<dbReference type="SMART" id="SM00382">
    <property type="entry name" value="AAA"/>
    <property type="match status" value="1"/>
</dbReference>
<evidence type="ECO:0000313" key="9">
    <source>
        <dbReference type="Proteomes" id="UP000293519"/>
    </source>
</evidence>
<dbReference type="PANTHER" id="PTHR42711">
    <property type="entry name" value="ABC TRANSPORTER ATP-BINDING PROTEIN"/>
    <property type="match status" value="1"/>
</dbReference>
<evidence type="ECO:0000259" key="7">
    <source>
        <dbReference type="PROSITE" id="PS50893"/>
    </source>
</evidence>
<dbReference type="PROSITE" id="PS50893">
    <property type="entry name" value="ABC_TRANSPORTER_2"/>
    <property type="match status" value="1"/>
</dbReference>
<dbReference type="InterPro" id="IPR017871">
    <property type="entry name" value="ABC_transporter-like_CS"/>
</dbReference>
<dbReference type="RefSeq" id="WP_130485169.1">
    <property type="nucleotide sequence ID" value="NZ_SGWW01000002.1"/>
</dbReference>
<evidence type="ECO:0000256" key="6">
    <source>
        <dbReference type="ARBA" id="ARBA00023251"/>
    </source>
</evidence>
<evidence type="ECO:0000256" key="1">
    <source>
        <dbReference type="ARBA" id="ARBA00004202"/>
    </source>
</evidence>
<dbReference type="Proteomes" id="UP000293519">
    <property type="component" value="Unassembled WGS sequence"/>
</dbReference>
<sequence>MTAAIEATALTKRYGRRTALHGVDLRVEPGRVVGLIGPNGAGKTTTMRILLDIIRPTSGTVRVLGDDPREAGPRLRRRIGYLPGELIMDSRITAGRLLTHYAALNGEANAAPRIGELADRLGLDLRRPVTALSKGNKQKVGLVQAFAHRPDVLILDEPTSGLDPLVQQAFLSLVREATDEGQTVLLSSHVISEIDQAADDVLILRNGRIAQVSTVAEVRAAADRDVRVTVRAVDAAALTGHLERLPGMSALSTQHAGETVVLRGRLSTGLDELVSALAAQPVLDLVVAEPDLERAVLSFYSDAATEQTGGAQ</sequence>
<reference evidence="8 9" key="1">
    <citation type="journal article" date="2015" name="Stand. Genomic Sci.">
        <title>Genomic Encyclopedia of Bacterial and Archaeal Type Strains, Phase III: the genomes of soil and plant-associated and newly described type strains.</title>
        <authorList>
            <person name="Whitman W.B."/>
            <person name="Woyke T."/>
            <person name="Klenk H.P."/>
            <person name="Zhou Y."/>
            <person name="Lilburn T.G."/>
            <person name="Beck B.J."/>
            <person name="De Vos P."/>
            <person name="Vandamme P."/>
            <person name="Eisen J.A."/>
            <person name="Garrity G."/>
            <person name="Hugenholtz P."/>
            <person name="Kyrpides N.C."/>
        </authorList>
    </citation>
    <scope>NUCLEOTIDE SEQUENCE [LARGE SCALE GENOMIC DNA]</scope>
    <source>
        <strain evidence="8 9">CV2</strain>
    </source>
</reference>
<dbReference type="EMBL" id="SGWW01000002">
    <property type="protein sequence ID" value="RZS57626.1"/>
    <property type="molecule type" value="Genomic_DNA"/>
</dbReference>
<keyword evidence="6" id="KW-0046">Antibiotic resistance</keyword>
<evidence type="ECO:0000256" key="2">
    <source>
        <dbReference type="ARBA" id="ARBA00005417"/>
    </source>
</evidence>
<dbReference type="PROSITE" id="PS00211">
    <property type="entry name" value="ABC_TRANSPORTER_1"/>
    <property type="match status" value="1"/>
</dbReference>
<dbReference type="PANTHER" id="PTHR42711:SF5">
    <property type="entry name" value="ABC TRANSPORTER ATP-BINDING PROTEIN NATA"/>
    <property type="match status" value="1"/>
</dbReference>
<dbReference type="InterPro" id="IPR050763">
    <property type="entry name" value="ABC_transporter_ATP-binding"/>
</dbReference>
<name>A0A4Q7LS19_9MICO</name>
<keyword evidence="4" id="KW-0547">Nucleotide-binding</keyword>
<evidence type="ECO:0000313" key="8">
    <source>
        <dbReference type="EMBL" id="RZS57626.1"/>
    </source>
</evidence>
<keyword evidence="9" id="KW-1185">Reference proteome</keyword>
<evidence type="ECO:0000256" key="3">
    <source>
        <dbReference type="ARBA" id="ARBA00022448"/>
    </source>
</evidence>
<evidence type="ECO:0000256" key="4">
    <source>
        <dbReference type="ARBA" id="ARBA00022741"/>
    </source>
</evidence>
<accession>A0A4Q7LS19</accession>
<dbReference type="Pfam" id="PF00005">
    <property type="entry name" value="ABC_tran"/>
    <property type="match status" value="1"/>
</dbReference>
<gene>
    <name evidence="8" type="ORF">EV141_1340</name>
</gene>
<organism evidence="8 9">
    <name type="scientific">Microcella putealis</name>
    <dbReference type="NCBI Taxonomy" id="337005"/>
    <lineage>
        <taxon>Bacteria</taxon>
        <taxon>Bacillati</taxon>
        <taxon>Actinomycetota</taxon>
        <taxon>Actinomycetes</taxon>
        <taxon>Micrococcales</taxon>
        <taxon>Microbacteriaceae</taxon>
        <taxon>Microcella</taxon>
    </lineage>
</organism>
<keyword evidence="3" id="KW-0813">Transport</keyword>
<dbReference type="GO" id="GO:0046677">
    <property type="term" value="P:response to antibiotic"/>
    <property type="evidence" value="ECO:0007669"/>
    <property type="project" value="UniProtKB-KW"/>
</dbReference>